<proteinExistence type="predicted"/>
<organism evidence="1 2">
    <name type="scientific">Clostridium simiarum</name>
    <dbReference type="NCBI Taxonomy" id="2841506"/>
    <lineage>
        <taxon>Bacteria</taxon>
        <taxon>Bacillati</taxon>
        <taxon>Bacillota</taxon>
        <taxon>Clostridia</taxon>
        <taxon>Eubacteriales</taxon>
        <taxon>Clostridiaceae</taxon>
        <taxon>Clostridium</taxon>
    </lineage>
</organism>
<evidence type="ECO:0000313" key="1">
    <source>
        <dbReference type="EMBL" id="MBU5592983.1"/>
    </source>
</evidence>
<dbReference type="Proteomes" id="UP000736583">
    <property type="component" value="Unassembled WGS sequence"/>
</dbReference>
<comment type="caution">
    <text evidence="1">The sequence shown here is derived from an EMBL/GenBank/DDBJ whole genome shotgun (WGS) entry which is preliminary data.</text>
</comment>
<keyword evidence="2" id="KW-1185">Reference proteome</keyword>
<evidence type="ECO:0000313" key="2">
    <source>
        <dbReference type="Proteomes" id="UP000736583"/>
    </source>
</evidence>
<gene>
    <name evidence="1" type="ORF">KQI89_14625</name>
</gene>
<accession>A0ABS6F3Z8</accession>
<name>A0ABS6F3Z8_9CLOT</name>
<sequence>MRIFGFESTKWVGFIFKHDFFYTYQYLAIQAQFILKVAVIIKLVYGEKVGGGGH</sequence>
<reference evidence="1 2" key="1">
    <citation type="submission" date="2021-06" db="EMBL/GenBank/DDBJ databases">
        <authorList>
            <person name="Sun Q."/>
            <person name="Li D."/>
        </authorList>
    </citation>
    <scope>NUCLEOTIDE SEQUENCE [LARGE SCALE GENOMIC DNA]</scope>
    <source>
        <strain evidence="1 2">MSJ-4</strain>
    </source>
</reference>
<dbReference type="EMBL" id="JAHLQL010000006">
    <property type="protein sequence ID" value="MBU5592983.1"/>
    <property type="molecule type" value="Genomic_DNA"/>
</dbReference>
<protein>
    <submittedName>
        <fullName evidence="1">Uncharacterized protein</fullName>
    </submittedName>
</protein>